<keyword evidence="2" id="KW-0732">Signal</keyword>
<accession>D8LNJ2</accession>
<reference evidence="3 4" key="1">
    <citation type="journal article" date="2010" name="Nature">
        <title>The Ectocarpus genome and the independent evolution of multicellularity in brown algae.</title>
        <authorList>
            <person name="Cock J.M."/>
            <person name="Sterck L."/>
            <person name="Rouze P."/>
            <person name="Scornet D."/>
            <person name="Allen A.E."/>
            <person name="Amoutzias G."/>
            <person name="Anthouard V."/>
            <person name="Artiguenave F."/>
            <person name="Aury J.M."/>
            <person name="Badger J.H."/>
            <person name="Beszteri B."/>
            <person name="Billiau K."/>
            <person name="Bonnet E."/>
            <person name="Bothwell J.H."/>
            <person name="Bowler C."/>
            <person name="Boyen C."/>
            <person name="Brownlee C."/>
            <person name="Carrano C.J."/>
            <person name="Charrier B."/>
            <person name="Cho G.Y."/>
            <person name="Coelho S.M."/>
            <person name="Collen J."/>
            <person name="Corre E."/>
            <person name="Da Silva C."/>
            <person name="Delage L."/>
            <person name="Delaroque N."/>
            <person name="Dittami S.M."/>
            <person name="Doulbeau S."/>
            <person name="Elias M."/>
            <person name="Farnham G."/>
            <person name="Gachon C.M."/>
            <person name="Gschloessl B."/>
            <person name="Heesch S."/>
            <person name="Jabbari K."/>
            <person name="Jubin C."/>
            <person name="Kawai H."/>
            <person name="Kimura K."/>
            <person name="Kloareg B."/>
            <person name="Kupper F.C."/>
            <person name="Lang D."/>
            <person name="Le Bail A."/>
            <person name="Leblanc C."/>
            <person name="Lerouge P."/>
            <person name="Lohr M."/>
            <person name="Lopez P.J."/>
            <person name="Martens C."/>
            <person name="Maumus F."/>
            <person name="Michel G."/>
            <person name="Miranda-Saavedra D."/>
            <person name="Morales J."/>
            <person name="Moreau H."/>
            <person name="Motomura T."/>
            <person name="Nagasato C."/>
            <person name="Napoli C.A."/>
            <person name="Nelson D.R."/>
            <person name="Nyvall-Collen P."/>
            <person name="Peters A.F."/>
            <person name="Pommier C."/>
            <person name="Potin P."/>
            <person name="Poulain J."/>
            <person name="Quesneville H."/>
            <person name="Read B."/>
            <person name="Rensing S.A."/>
            <person name="Ritter A."/>
            <person name="Rousvoal S."/>
            <person name="Samanta M."/>
            <person name="Samson G."/>
            <person name="Schroeder D.C."/>
            <person name="Segurens B."/>
            <person name="Strittmatter M."/>
            <person name="Tonon T."/>
            <person name="Tregear J.W."/>
            <person name="Valentin K."/>
            <person name="von Dassow P."/>
            <person name="Yamagishi T."/>
            <person name="Van de Peer Y."/>
            <person name="Wincker P."/>
        </authorList>
    </citation>
    <scope>NUCLEOTIDE SEQUENCE [LARGE SCALE GENOMIC DNA]</scope>
    <source>
        <strain evidence="4">Ec32 / CCAP1310/4</strain>
    </source>
</reference>
<evidence type="ECO:0000313" key="3">
    <source>
        <dbReference type="EMBL" id="CBN76273.1"/>
    </source>
</evidence>
<dbReference type="AlphaFoldDB" id="D8LNJ2"/>
<evidence type="ECO:0000313" key="4">
    <source>
        <dbReference type="Proteomes" id="UP000002630"/>
    </source>
</evidence>
<proteinExistence type="predicted"/>
<feature type="signal peptide" evidence="2">
    <location>
        <begin position="1"/>
        <end position="21"/>
    </location>
</feature>
<evidence type="ECO:0000256" key="1">
    <source>
        <dbReference type="SAM" id="MobiDB-lite"/>
    </source>
</evidence>
<keyword evidence="4" id="KW-1185">Reference proteome</keyword>
<feature type="region of interest" description="Disordered" evidence="1">
    <location>
        <begin position="35"/>
        <end position="95"/>
    </location>
</feature>
<organism evidence="3 4">
    <name type="scientific">Ectocarpus siliculosus</name>
    <name type="common">Brown alga</name>
    <name type="synonym">Conferva siliculosa</name>
    <dbReference type="NCBI Taxonomy" id="2880"/>
    <lineage>
        <taxon>Eukaryota</taxon>
        <taxon>Sar</taxon>
        <taxon>Stramenopiles</taxon>
        <taxon>Ochrophyta</taxon>
        <taxon>PX clade</taxon>
        <taxon>Phaeophyceae</taxon>
        <taxon>Ectocarpales</taxon>
        <taxon>Ectocarpaceae</taxon>
        <taxon>Ectocarpus</taxon>
    </lineage>
</organism>
<dbReference type="InParanoid" id="D8LNJ2"/>
<dbReference type="Proteomes" id="UP000002630">
    <property type="component" value="Unassembled WGS sequence"/>
</dbReference>
<dbReference type="OrthoDB" id="2019915at2759"/>
<feature type="chain" id="PRO_5003117331" evidence="2">
    <location>
        <begin position="22"/>
        <end position="239"/>
    </location>
</feature>
<dbReference type="SUPFAM" id="SSF103511">
    <property type="entry name" value="Chlorophyll a-b binding protein"/>
    <property type="match status" value="1"/>
</dbReference>
<protein>
    <submittedName>
        <fullName evidence="3">Hlip</fullName>
    </submittedName>
</protein>
<dbReference type="eggNOG" id="ENOG502RXUG">
    <property type="taxonomic scope" value="Eukaryota"/>
</dbReference>
<dbReference type="EMBL" id="FN649760">
    <property type="protein sequence ID" value="CBN76273.1"/>
    <property type="molecule type" value="Genomic_DNA"/>
</dbReference>
<gene>
    <name evidence="3" type="ORF">Esi_0486_0003</name>
</gene>
<name>D8LNJ2_ECTSI</name>
<feature type="compositionally biased region" description="Acidic residues" evidence="1">
    <location>
        <begin position="74"/>
        <end position="83"/>
    </location>
</feature>
<sequence>MRLSASVALGVGCVSVVQVSSFAFVPLGATPSGCTSCTAHSSQATSGSGSSSRVRPGRLLVALSAADGEGGSDSGEETADDDTSSAVATKPKRKVNPELDDLVSEMAGRSDDEPIVIPRGAGIAPMAPGPIKPDPIPGMDDDDIPGKIVLPPEVLAEQQKGLEKIAQQLRRERLDKEAEDAITFGFCPRAELWNGRSAMFGITVGMLTEYWTGQSIPQQIETFAQLLGLLPLDYDTYFQ</sequence>
<evidence type="ECO:0000256" key="2">
    <source>
        <dbReference type="SAM" id="SignalP"/>
    </source>
</evidence>
<feature type="compositionally biased region" description="Low complexity" evidence="1">
    <location>
        <begin position="38"/>
        <end position="52"/>
    </location>
</feature>
<dbReference type="STRING" id="2880.D8LNJ2"/>